<feature type="compositionally biased region" description="Low complexity" evidence="3">
    <location>
        <begin position="202"/>
        <end position="214"/>
    </location>
</feature>
<protein>
    <recommendedName>
        <fullName evidence="2">Tritrans,polycis-undecaprenyl-diphosphate synthase (geranylgeranyl-diphosphate specific)</fullName>
        <ecNumber evidence="2">2.5.1.89</ecNumber>
    </recommendedName>
    <alternativeName>
        <fullName evidence="2">Undecaprenyl diphosphate synthase</fullName>
        <shortName evidence="2">UDS</shortName>
    </alternativeName>
    <alternativeName>
        <fullName evidence="2">Undecaprenyl pyrophosphate synthase</fullName>
        <shortName evidence="2">UPP synthase</shortName>
    </alternativeName>
</protein>
<comment type="caution">
    <text evidence="2">Lacks conserved residue(s) required for the propagation of feature annotation.</text>
</comment>
<accession>A0AA96ZX67</accession>
<feature type="active site" description="Proton acceptor" evidence="2">
    <location>
        <position position="97"/>
    </location>
</feature>
<feature type="binding site" evidence="2">
    <location>
        <position position="251"/>
    </location>
    <ligand>
        <name>substrate</name>
    </ligand>
</feature>
<feature type="binding site" evidence="2">
    <location>
        <begin position="50"/>
        <end position="53"/>
    </location>
    <ligand>
        <name>substrate</name>
    </ligand>
</feature>
<keyword evidence="2" id="KW-0460">Magnesium</keyword>
<dbReference type="Pfam" id="PF01255">
    <property type="entry name" value="Prenyltransf"/>
    <property type="match status" value="1"/>
</dbReference>
<dbReference type="GO" id="GO:0000287">
    <property type="term" value="F:magnesium ion binding"/>
    <property type="evidence" value="ECO:0007669"/>
    <property type="project" value="UniProtKB-UniRule"/>
</dbReference>
<dbReference type="InterPro" id="IPR036424">
    <property type="entry name" value="UPP_synth-like_sf"/>
</dbReference>
<gene>
    <name evidence="4" type="primary">uppS_1</name>
    <name evidence="2" type="synonym">uppS</name>
    <name evidence="4" type="ORF">MsAm2_04800</name>
</gene>
<evidence type="ECO:0000256" key="1">
    <source>
        <dbReference type="ARBA" id="ARBA00022679"/>
    </source>
</evidence>
<dbReference type="Gene3D" id="3.40.1180.10">
    <property type="entry name" value="Decaprenyl diphosphate synthase-like"/>
    <property type="match status" value="1"/>
</dbReference>
<comment type="similarity">
    <text evidence="2">Belongs to the UPP synthase family.</text>
</comment>
<dbReference type="Proteomes" id="UP001304970">
    <property type="component" value="Chromosome"/>
</dbReference>
<comment type="catalytic activity">
    <reaction evidence="2">
        <text>geranylgeranyl diphosphate + 7 isopentenyl diphosphate = tri-trans,hepta-cis-undecaprenyl diphosphate + 7 diphosphate</text>
        <dbReference type="Rhea" id="RHEA:27622"/>
        <dbReference type="ChEBI" id="CHEBI:33019"/>
        <dbReference type="ChEBI" id="CHEBI:57533"/>
        <dbReference type="ChEBI" id="CHEBI:60388"/>
        <dbReference type="ChEBI" id="CHEBI:128769"/>
        <dbReference type="EC" id="2.5.1.89"/>
    </reaction>
</comment>
<dbReference type="HAMAP" id="MF_01139">
    <property type="entry name" value="ISPT"/>
    <property type="match status" value="1"/>
</dbReference>
<dbReference type="GO" id="GO:0045547">
    <property type="term" value="F:ditrans,polycis-polyprenyl diphosphate synthase [(2E,6E)-farnesyl diphosphate specific] activity"/>
    <property type="evidence" value="ECO:0007669"/>
    <property type="project" value="TreeGrafter"/>
</dbReference>
<organism evidence="4 5">
    <name type="scientific">Methanolapillus ohkumae</name>
    <dbReference type="NCBI Taxonomy" id="3028298"/>
    <lineage>
        <taxon>Archaea</taxon>
        <taxon>Methanobacteriati</taxon>
        <taxon>Methanobacteriota</taxon>
        <taxon>Stenosarchaea group</taxon>
        <taxon>Methanomicrobia</taxon>
        <taxon>Methanosarcinales</taxon>
        <taxon>Methanosarcinaceae</taxon>
        <taxon>Methanolapillus</taxon>
    </lineage>
</organism>
<dbReference type="AlphaFoldDB" id="A0AA96ZX67"/>
<dbReference type="CDD" id="cd00475">
    <property type="entry name" value="Cis_IPPS"/>
    <property type="match status" value="1"/>
</dbReference>
<dbReference type="PANTHER" id="PTHR10291:SF43">
    <property type="entry name" value="DEHYDRODOLICHYL DIPHOSPHATE SYNTHASE COMPLEX SUBUNIT DHDDS"/>
    <property type="match status" value="1"/>
</dbReference>
<keyword evidence="1 2" id="KW-0808">Transferase</keyword>
<comment type="function">
    <text evidence="2">Catalyzes the sequential condensation of isopentenyl diphosphate (IPP) with geranylgeranyl diphosphate (GGPP) to yield (2Z,6Z,10Z,14Z,18Z,22Z,26Z,30E,34E,38E)-undecaprenyl diphosphate (tritrans,heptacis-UPP). It is probably the precursor of glycosyl carrier lipids.</text>
</comment>
<reference evidence="4 5" key="1">
    <citation type="submission" date="2023-07" db="EMBL/GenBank/DDBJ databases">
        <title>Closed genome sequence of Methanosarcinaceae archaeon Am2.</title>
        <authorList>
            <person name="Poehlein A."/>
            <person name="Protasov E."/>
            <person name="Platt K."/>
            <person name="Reeh H."/>
            <person name="Daniel R."/>
            <person name="Brune A."/>
        </authorList>
    </citation>
    <scope>NUCLEOTIDE SEQUENCE [LARGE SCALE GENOMIC DNA]</scope>
    <source>
        <strain evidence="4 5">Am2</strain>
    </source>
</reference>
<feature type="binding site" evidence="2">
    <location>
        <position position="100"/>
    </location>
    <ligand>
        <name>substrate</name>
    </ligand>
</feature>
<sequence length="326" mass="37650">MCSVFQNFYQKKKAEEPFDSGHFFYEKSARRYFIQKKVPAPKHIAFIMDGNRRFAKKNKKKPAWGHRMGTRTIDKILHGAYLSGVEHVTIYAFSTENFKRDKNEVDNIFELLEKTIFDLSADAHISKNIKIRMIGDASHLPEKIKSSFLELEEKTKGNNKMYLNVAVAYGGRQDIAQAFLKIVQKPEAFFEKRNGSERGRINNNSGSCGSNNNSDRAGAENIGNLVSDKFISKYLFPFSDEIVPDVDLLIRTGDERRTSNFLPWQANGNSCVICFHPKFWPEFNEKDLFSTFRQYQKIRDGMETNNKIRAEKINNFLKTLPDAKKK</sequence>
<dbReference type="SUPFAM" id="SSF64005">
    <property type="entry name" value="Undecaprenyl diphosphate synthase"/>
    <property type="match status" value="1"/>
</dbReference>
<evidence type="ECO:0000313" key="5">
    <source>
        <dbReference type="Proteomes" id="UP001304970"/>
    </source>
</evidence>
<feature type="binding site" evidence="2">
    <location>
        <position position="98"/>
    </location>
    <ligand>
        <name>substrate</name>
    </ligand>
</feature>
<dbReference type="EC" id="2.5.1.89" evidence="2"/>
<dbReference type="EMBL" id="CP131061">
    <property type="protein sequence ID" value="WNY26707.1"/>
    <property type="molecule type" value="Genomic_DNA"/>
</dbReference>
<evidence type="ECO:0000313" key="4">
    <source>
        <dbReference type="EMBL" id="WNY26707.1"/>
    </source>
</evidence>
<feature type="region of interest" description="Disordered" evidence="3">
    <location>
        <begin position="194"/>
        <end position="215"/>
    </location>
</feature>
<comment type="subunit">
    <text evidence="2">Homodimer.</text>
</comment>
<dbReference type="InterPro" id="IPR001441">
    <property type="entry name" value="UPP_synth-like"/>
</dbReference>
<evidence type="ECO:0000256" key="3">
    <source>
        <dbReference type="SAM" id="MobiDB-lite"/>
    </source>
</evidence>
<dbReference type="GO" id="GO:0016094">
    <property type="term" value="P:polyprenol biosynthetic process"/>
    <property type="evidence" value="ECO:0007669"/>
    <property type="project" value="TreeGrafter"/>
</dbReference>
<feature type="active site" evidence="2">
    <location>
        <position position="49"/>
    </location>
</feature>
<proteinExistence type="inferred from homology"/>
<keyword evidence="5" id="KW-1185">Reference proteome</keyword>
<feature type="binding site" evidence="2">
    <location>
        <position position="54"/>
    </location>
    <ligand>
        <name>substrate</name>
    </ligand>
</feature>
<feature type="binding site" evidence="2">
    <location>
        <position position="49"/>
    </location>
    <ligand>
        <name>Mg(2+)</name>
        <dbReference type="ChEBI" id="CHEBI:18420"/>
    </ligand>
</feature>
<feature type="binding site" evidence="2">
    <location>
        <begin position="94"/>
        <end position="96"/>
    </location>
    <ligand>
        <name>substrate</name>
    </ligand>
</feature>
<dbReference type="GeneID" id="89227884"/>
<keyword evidence="2" id="KW-0479">Metal-binding</keyword>
<evidence type="ECO:0000256" key="2">
    <source>
        <dbReference type="HAMAP-Rule" id="MF_01139"/>
    </source>
</evidence>
<feature type="binding site" evidence="2">
    <location>
        <begin position="257"/>
        <end position="259"/>
    </location>
    <ligand>
        <name>substrate</name>
    </ligand>
</feature>
<dbReference type="PANTHER" id="PTHR10291">
    <property type="entry name" value="DEHYDRODOLICHYL DIPHOSPHATE SYNTHASE FAMILY MEMBER"/>
    <property type="match status" value="1"/>
</dbReference>
<comment type="cofactor">
    <cofactor evidence="2">
        <name>Mg(2+)</name>
        <dbReference type="ChEBI" id="CHEBI:18420"/>
    </cofactor>
    <text evidence="2">Binds 2 magnesium ions per subunit.</text>
</comment>
<name>A0AA96ZX67_9EURY</name>
<feature type="binding site" evidence="2">
    <location>
        <position position="66"/>
    </location>
    <ligand>
        <name>substrate</name>
    </ligand>
</feature>
<dbReference type="NCBIfam" id="TIGR00055">
    <property type="entry name" value="uppS"/>
    <property type="match status" value="1"/>
</dbReference>
<dbReference type="RefSeq" id="WP_338098228.1">
    <property type="nucleotide sequence ID" value="NZ_CP131061.1"/>
</dbReference>